<evidence type="ECO:0000256" key="1">
    <source>
        <dbReference type="SAM" id="MobiDB-lite"/>
    </source>
</evidence>
<dbReference type="RefSeq" id="WP_245808341.1">
    <property type="nucleotide sequence ID" value="NZ_FWWU01000009.1"/>
</dbReference>
<gene>
    <name evidence="2" type="ORF">SAMN00790413_00695</name>
</gene>
<reference evidence="2 3" key="1">
    <citation type="submission" date="2017-04" db="EMBL/GenBank/DDBJ databases">
        <authorList>
            <person name="Afonso C.L."/>
            <person name="Miller P.J."/>
            <person name="Scott M.A."/>
            <person name="Spackman E."/>
            <person name="Goraichik I."/>
            <person name="Dimitrov K.M."/>
            <person name="Suarez D.L."/>
            <person name="Swayne D.E."/>
        </authorList>
    </citation>
    <scope>NUCLEOTIDE SEQUENCE [LARGE SCALE GENOMIC DNA]</scope>
    <source>
        <strain evidence="2 3">KR-140</strain>
    </source>
</reference>
<sequence length="164" mass="17416">MAKLNPIQLQKYLGGVDYPASKEDLARQAEQNGADNDVRALLDQLPDGEYQTPADVSRALGGLDDDGSRGEEGRSPGRGRTAASGGDDEGGNDAQGSGEINPIELQKHLKGVDYPANKQDLTRQAEENGADGGMRAVLDRLPDGEYQTPVDVNKAIGQLNRDGE</sequence>
<dbReference type="AlphaFoldDB" id="A0A1W1VAK4"/>
<dbReference type="InterPro" id="IPR021527">
    <property type="entry name" value="DUF2795"/>
</dbReference>
<feature type="region of interest" description="Disordered" evidence="1">
    <location>
        <begin position="23"/>
        <end position="164"/>
    </location>
</feature>
<evidence type="ECO:0000313" key="2">
    <source>
        <dbReference type="EMBL" id="SMB90243.1"/>
    </source>
</evidence>
<feature type="compositionally biased region" description="Basic and acidic residues" evidence="1">
    <location>
        <begin position="66"/>
        <end position="75"/>
    </location>
</feature>
<proteinExistence type="predicted"/>
<evidence type="ECO:0008006" key="4">
    <source>
        <dbReference type="Google" id="ProtNLM"/>
    </source>
</evidence>
<organism evidence="2 3">
    <name type="scientific">Deinococcus hopiensis KR-140</name>
    <dbReference type="NCBI Taxonomy" id="695939"/>
    <lineage>
        <taxon>Bacteria</taxon>
        <taxon>Thermotogati</taxon>
        <taxon>Deinococcota</taxon>
        <taxon>Deinococci</taxon>
        <taxon>Deinococcales</taxon>
        <taxon>Deinococcaceae</taxon>
        <taxon>Deinococcus</taxon>
    </lineage>
</organism>
<keyword evidence="3" id="KW-1185">Reference proteome</keyword>
<name>A0A1W1VAK4_9DEIO</name>
<protein>
    <recommendedName>
        <fullName evidence="4">DUF2795 domain-containing protein</fullName>
    </recommendedName>
</protein>
<evidence type="ECO:0000313" key="3">
    <source>
        <dbReference type="Proteomes" id="UP000192582"/>
    </source>
</evidence>
<dbReference type="Proteomes" id="UP000192582">
    <property type="component" value="Unassembled WGS sequence"/>
</dbReference>
<dbReference type="EMBL" id="FWWU01000009">
    <property type="protein sequence ID" value="SMB90243.1"/>
    <property type="molecule type" value="Genomic_DNA"/>
</dbReference>
<dbReference type="Pfam" id="PF11387">
    <property type="entry name" value="DUF2795"/>
    <property type="match status" value="2"/>
</dbReference>
<dbReference type="STRING" id="695939.SAMN00790413_00695"/>
<accession>A0A1W1VAK4</accession>